<keyword evidence="1" id="KW-0472">Membrane</keyword>
<dbReference type="GeneID" id="3501919"/>
<dbReference type="KEGG" id="tpv:TP02_0849"/>
<dbReference type="VEuPathDB" id="PiroplasmaDB:TpMuguga_02g00849"/>
<reference evidence="2 3" key="1">
    <citation type="journal article" date="2005" name="Science">
        <title>Genome sequence of Theileria parva, a bovine pathogen that transforms lymphocytes.</title>
        <authorList>
            <person name="Gardner M.J."/>
            <person name="Bishop R."/>
            <person name="Shah T."/>
            <person name="de Villiers E.P."/>
            <person name="Carlton J.M."/>
            <person name="Hall N."/>
            <person name="Ren Q."/>
            <person name="Paulsen I.T."/>
            <person name="Pain A."/>
            <person name="Berriman M."/>
            <person name="Wilson R.J.M."/>
            <person name="Sato S."/>
            <person name="Ralph S.A."/>
            <person name="Mann D.J."/>
            <person name="Xiong Z."/>
            <person name="Shallom S.J."/>
            <person name="Weidman J."/>
            <person name="Jiang L."/>
            <person name="Lynn J."/>
            <person name="Weaver B."/>
            <person name="Shoaibi A."/>
            <person name="Domingo A.R."/>
            <person name="Wasawo D."/>
            <person name="Crabtree J."/>
            <person name="Wortman J.R."/>
            <person name="Haas B."/>
            <person name="Angiuoli S.V."/>
            <person name="Creasy T.H."/>
            <person name="Lu C."/>
            <person name="Suh B."/>
            <person name="Silva J.C."/>
            <person name="Utterback T.R."/>
            <person name="Feldblyum T.V."/>
            <person name="Pertea M."/>
            <person name="Allen J."/>
            <person name="Nierman W.C."/>
            <person name="Taracha E.L.N."/>
            <person name="Salzberg S.L."/>
            <person name="White O.R."/>
            <person name="Fitzhugh H.A."/>
            <person name="Morzaria S."/>
            <person name="Venter J.C."/>
            <person name="Fraser C.M."/>
            <person name="Nene V."/>
        </authorList>
    </citation>
    <scope>NUCLEOTIDE SEQUENCE [LARGE SCALE GENOMIC DNA]</scope>
    <source>
        <strain evidence="2 3">Muguga</strain>
    </source>
</reference>
<sequence length="224" mass="26527">MNCKRYCCLATGLLFATVFLFLFGFTFEGCNHSFATFLSRKLYEYVLDLYNDDTFALFLTLFSYFGQFLANMFFYKGLPSKFYLHCYPLLGDNYLETVLEPLPAGAVMAFKRFVGWFYKLYWTLLKRQFSYFYVFGFFGVMVSVRLLLLSLLLLSLWFAVKYFKHLLKHFRFKMALPLVLFPSYLMVLVVYHLTYESFFTPLHLAASLLLVGTLSYNKFKHSRH</sequence>
<dbReference type="RefSeq" id="XP_765417.1">
    <property type="nucleotide sequence ID" value="XM_760324.1"/>
</dbReference>
<evidence type="ECO:0000313" key="2">
    <source>
        <dbReference type="EMBL" id="EAN33134.1"/>
    </source>
</evidence>
<keyword evidence="1" id="KW-1133">Transmembrane helix</keyword>
<evidence type="ECO:0000256" key="1">
    <source>
        <dbReference type="SAM" id="Phobius"/>
    </source>
</evidence>
<feature type="transmembrane region" description="Helical" evidence="1">
    <location>
        <begin position="54"/>
        <end position="74"/>
    </location>
</feature>
<keyword evidence="1" id="KW-0812">Transmembrane</keyword>
<dbReference type="eggNOG" id="ENOG502TN31">
    <property type="taxonomic scope" value="Eukaryota"/>
</dbReference>
<organism evidence="2 3">
    <name type="scientific">Theileria parva</name>
    <name type="common">East coast fever infection agent</name>
    <dbReference type="NCBI Taxonomy" id="5875"/>
    <lineage>
        <taxon>Eukaryota</taxon>
        <taxon>Sar</taxon>
        <taxon>Alveolata</taxon>
        <taxon>Apicomplexa</taxon>
        <taxon>Aconoidasida</taxon>
        <taxon>Piroplasmida</taxon>
        <taxon>Theileriidae</taxon>
        <taxon>Theileria</taxon>
    </lineage>
</organism>
<feature type="transmembrane region" description="Helical" evidence="1">
    <location>
        <begin position="172"/>
        <end position="192"/>
    </location>
</feature>
<name>Q4N3Y9_THEPA</name>
<evidence type="ECO:0000313" key="3">
    <source>
        <dbReference type="Proteomes" id="UP000001949"/>
    </source>
</evidence>
<dbReference type="OMA" id="PSKFYLH"/>
<accession>Q4N3Y9</accession>
<feature type="transmembrane region" description="Helical" evidence="1">
    <location>
        <begin position="130"/>
        <end position="160"/>
    </location>
</feature>
<protein>
    <submittedName>
        <fullName evidence="2">Uncharacterized protein</fullName>
    </submittedName>
</protein>
<comment type="caution">
    <text evidence="2">The sequence shown here is derived from an EMBL/GenBank/DDBJ whole genome shotgun (WGS) entry which is preliminary data.</text>
</comment>
<dbReference type="Proteomes" id="UP000001949">
    <property type="component" value="Unassembled WGS sequence"/>
</dbReference>
<dbReference type="AlphaFoldDB" id="Q4N3Y9"/>
<keyword evidence="3" id="KW-1185">Reference proteome</keyword>
<proteinExistence type="predicted"/>
<gene>
    <name evidence="2" type="ordered locus">TP02_0849</name>
</gene>
<dbReference type="EMBL" id="AAGK01000002">
    <property type="protein sequence ID" value="EAN33134.1"/>
    <property type="molecule type" value="Genomic_DNA"/>
</dbReference>
<dbReference type="InParanoid" id="Q4N3Y9"/>